<accession>A0AAW5V6A2</accession>
<evidence type="ECO:0000313" key="1">
    <source>
        <dbReference type="EMBL" id="MCW4166505.1"/>
    </source>
</evidence>
<sequence>MANSEGKTIGQEQKRCFIIMPISDVDGYLKGHFDRVYEYIIAPACQKAGYEVIRADGTAKANVIIADILKNVLECEMAICDLSARNPNVFYELGFRQAFNKKTVLMIDDKTDRPFDISGLRSFQYDSSLRIDLVNKAIDDLVKALKETSDMGEHELNSLLKLLSIENPATLPEGHKLSDESTLILQAIRELGEDVHRGIRRRSVFTPLGSPIIDVSLPNGKKVKVGDRLFDMKHDKDLGEVVELTKDSIIVKNINNDIDIILQDSPIFNDLMVMPF</sequence>
<reference evidence="1" key="1">
    <citation type="submission" date="2022-11" db="EMBL/GenBank/DDBJ databases">
        <title>Genomic repertoires linked with pathogenic potency of arthritogenic Prevotella copri isolated from the gut of rheumatoid arthritis patients.</title>
        <authorList>
            <person name="Nii T."/>
            <person name="Maeda Y."/>
            <person name="Motooka D."/>
            <person name="Naito M."/>
            <person name="Matsumoto Y."/>
            <person name="Ogawa T."/>
            <person name="Oguro-Igashira E."/>
            <person name="Kishikawa T."/>
            <person name="Yamashita M."/>
            <person name="Koizumi S."/>
            <person name="Kurakawa T."/>
            <person name="Okumura R."/>
            <person name="Kayama H."/>
            <person name="Murakami M."/>
            <person name="Sakaguchi T."/>
            <person name="Das B."/>
            <person name="Nakamura S."/>
            <person name="Okada Y."/>
            <person name="Kumanogoh A."/>
            <person name="Takeda K."/>
        </authorList>
    </citation>
    <scope>NUCLEOTIDE SEQUENCE</scope>
    <source>
        <strain evidence="1">RA-N001-16</strain>
    </source>
</reference>
<name>A0AAW5V6A2_9BACT</name>
<proteinExistence type="predicted"/>
<organism evidence="1 2">
    <name type="scientific">Segatella copri</name>
    <dbReference type="NCBI Taxonomy" id="165179"/>
    <lineage>
        <taxon>Bacteria</taxon>
        <taxon>Pseudomonadati</taxon>
        <taxon>Bacteroidota</taxon>
        <taxon>Bacteroidia</taxon>
        <taxon>Bacteroidales</taxon>
        <taxon>Prevotellaceae</taxon>
        <taxon>Segatella</taxon>
    </lineage>
</organism>
<gene>
    <name evidence="1" type="ORF">ONS98_15070</name>
</gene>
<evidence type="ECO:0000313" key="2">
    <source>
        <dbReference type="Proteomes" id="UP001209476"/>
    </source>
</evidence>
<dbReference type="Proteomes" id="UP001209476">
    <property type="component" value="Unassembled WGS sequence"/>
</dbReference>
<dbReference type="RefSeq" id="WP_153073510.1">
    <property type="nucleotide sequence ID" value="NZ_JAPDUL010000004.1"/>
</dbReference>
<dbReference type="Gene3D" id="3.40.50.450">
    <property type="match status" value="1"/>
</dbReference>
<dbReference type="AlphaFoldDB" id="A0AAW5V6A2"/>
<dbReference type="EMBL" id="JAPDUM010000003">
    <property type="protein sequence ID" value="MCW4166505.1"/>
    <property type="molecule type" value="Genomic_DNA"/>
</dbReference>
<protein>
    <submittedName>
        <fullName evidence="1">Uncharacterized protein</fullName>
    </submittedName>
</protein>
<comment type="caution">
    <text evidence="1">The sequence shown here is derived from an EMBL/GenBank/DDBJ whole genome shotgun (WGS) entry which is preliminary data.</text>
</comment>